<evidence type="ECO:0000313" key="2">
    <source>
        <dbReference type="Proteomes" id="UP000315751"/>
    </source>
</evidence>
<protein>
    <submittedName>
        <fullName evidence="1">Uncharacterized protein</fullName>
    </submittedName>
</protein>
<keyword evidence="2" id="KW-1185">Reference proteome</keyword>
<dbReference type="EMBL" id="VITR01000003">
    <property type="protein sequence ID" value="TWB44229.1"/>
    <property type="molecule type" value="Genomic_DNA"/>
</dbReference>
<sequence length="63" mass="6940">MAAFLDFDARRASIASARPFAPLALAHSLAPTGFQCQRPKLCLRWKMGPNGRPVSDWEPQTQG</sequence>
<gene>
    <name evidence="1" type="ORF">FBZ90_103135</name>
</gene>
<accession>A0A560HF12</accession>
<reference evidence="1 2" key="1">
    <citation type="submission" date="2019-06" db="EMBL/GenBank/DDBJ databases">
        <title>Genomic Encyclopedia of Type Strains, Phase IV (KMG-V): Genome sequencing to study the core and pangenomes of soil and plant-associated prokaryotes.</title>
        <authorList>
            <person name="Whitman W."/>
        </authorList>
    </citation>
    <scope>NUCLEOTIDE SEQUENCE [LARGE SCALE GENOMIC DNA]</scope>
    <source>
        <strain evidence="1 2">BR 11622</strain>
    </source>
</reference>
<evidence type="ECO:0000313" key="1">
    <source>
        <dbReference type="EMBL" id="TWB44229.1"/>
    </source>
</evidence>
<proteinExistence type="predicted"/>
<dbReference type="RefSeq" id="WP_145730062.1">
    <property type="nucleotide sequence ID" value="NZ_VITR01000003.1"/>
</dbReference>
<name>A0A560HF12_9PROT</name>
<dbReference type="Proteomes" id="UP000315751">
    <property type="component" value="Unassembled WGS sequence"/>
</dbReference>
<dbReference type="AlphaFoldDB" id="A0A560HF12"/>
<organism evidence="1 2">
    <name type="scientific">Nitrospirillum amazonense</name>
    <dbReference type="NCBI Taxonomy" id="28077"/>
    <lineage>
        <taxon>Bacteria</taxon>
        <taxon>Pseudomonadati</taxon>
        <taxon>Pseudomonadota</taxon>
        <taxon>Alphaproteobacteria</taxon>
        <taxon>Rhodospirillales</taxon>
        <taxon>Azospirillaceae</taxon>
        <taxon>Nitrospirillum</taxon>
    </lineage>
</organism>
<comment type="caution">
    <text evidence="1">The sequence shown here is derived from an EMBL/GenBank/DDBJ whole genome shotgun (WGS) entry which is preliminary data.</text>
</comment>